<protein>
    <submittedName>
        <fullName evidence="2">Uncharacterized protein</fullName>
    </submittedName>
</protein>
<keyword evidence="3" id="KW-1185">Reference proteome</keyword>
<sequence>MNLDKKEQPLLFNDQFFDEFIQYLPELTEIKAQRQVAPVIDFFLYYLPDFTEAAKKQESAGTSNIQAPEVEKKQPRS</sequence>
<gene>
    <name evidence="2" type="ORF">OIN60_09970</name>
</gene>
<evidence type="ECO:0000313" key="3">
    <source>
        <dbReference type="Proteomes" id="UP001241848"/>
    </source>
</evidence>
<feature type="region of interest" description="Disordered" evidence="1">
    <location>
        <begin position="57"/>
        <end position="77"/>
    </location>
</feature>
<comment type="caution">
    <text evidence="2">The sequence shown here is derived from an EMBL/GenBank/DDBJ whole genome shotgun (WGS) entry which is preliminary data.</text>
</comment>
<proteinExistence type="predicted"/>
<accession>A0ABT9FQT8</accession>
<evidence type="ECO:0000256" key="1">
    <source>
        <dbReference type="SAM" id="MobiDB-lite"/>
    </source>
</evidence>
<name>A0ABT9FQT8_9BACL</name>
<organism evidence="2 3">
    <name type="scientific">Paenibacillus zeirhizosphaerae</name>
    <dbReference type="NCBI Taxonomy" id="2987519"/>
    <lineage>
        <taxon>Bacteria</taxon>
        <taxon>Bacillati</taxon>
        <taxon>Bacillota</taxon>
        <taxon>Bacilli</taxon>
        <taxon>Bacillales</taxon>
        <taxon>Paenibacillaceae</taxon>
        <taxon>Paenibacillus</taxon>
    </lineage>
</organism>
<dbReference type="RefSeq" id="WP_305754721.1">
    <property type="nucleotide sequence ID" value="NZ_JAPCKK010000016.1"/>
</dbReference>
<dbReference type="EMBL" id="JAPCKK010000016">
    <property type="protein sequence ID" value="MDP4097095.1"/>
    <property type="molecule type" value="Genomic_DNA"/>
</dbReference>
<evidence type="ECO:0000313" key="2">
    <source>
        <dbReference type="EMBL" id="MDP4097095.1"/>
    </source>
</evidence>
<dbReference type="Proteomes" id="UP001241848">
    <property type="component" value="Unassembled WGS sequence"/>
</dbReference>
<reference evidence="2 3" key="1">
    <citation type="submission" date="2022-10" db="EMBL/GenBank/DDBJ databases">
        <title>Paenibacillus description and whole genome data of maize root bacterial community.</title>
        <authorList>
            <person name="Marton D."/>
            <person name="Farkas M."/>
            <person name="Cserhati M."/>
        </authorList>
    </citation>
    <scope>NUCLEOTIDE SEQUENCE [LARGE SCALE GENOMIC DNA]</scope>
    <source>
        <strain evidence="2 3">P96</strain>
    </source>
</reference>